<comment type="caution">
    <text evidence="2">The sequence shown here is derived from an EMBL/GenBank/DDBJ whole genome shotgun (WGS) entry which is preliminary data.</text>
</comment>
<keyword evidence="3" id="KW-1185">Reference proteome</keyword>
<evidence type="ECO:0000256" key="1">
    <source>
        <dbReference type="SAM" id="MobiDB-lite"/>
    </source>
</evidence>
<feature type="compositionally biased region" description="Low complexity" evidence="1">
    <location>
        <begin position="391"/>
        <end position="400"/>
    </location>
</feature>
<feature type="compositionally biased region" description="Polar residues" evidence="1">
    <location>
        <begin position="401"/>
        <end position="416"/>
    </location>
</feature>
<protein>
    <recommendedName>
        <fullName evidence="4">RING-type domain-containing protein</fullName>
    </recommendedName>
</protein>
<name>A0ABR1S2X1_9PEZI</name>
<evidence type="ECO:0000313" key="2">
    <source>
        <dbReference type="EMBL" id="KAK8024534.1"/>
    </source>
</evidence>
<proteinExistence type="predicted"/>
<evidence type="ECO:0008006" key="4">
    <source>
        <dbReference type="Google" id="ProtNLM"/>
    </source>
</evidence>
<dbReference type="EMBL" id="JAQQWK010000011">
    <property type="protein sequence ID" value="KAK8024534.1"/>
    <property type="molecule type" value="Genomic_DNA"/>
</dbReference>
<organism evidence="2 3">
    <name type="scientific">Apiospora rasikravindrae</name>
    <dbReference type="NCBI Taxonomy" id="990691"/>
    <lineage>
        <taxon>Eukaryota</taxon>
        <taxon>Fungi</taxon>
        <taxon>Dikarya</taxon>
        <taxon>Ascomycota</taxon>
        <taxon>Pezizomycotina</taxon>
        <taxon>Sordariomycetes</taxon>
        <taxon>Xylariomycetidae</taxon>
        <taxon>Amphisphaeriales</taxon>
        <taxon>Apiosporaceae</taxon>
        <taxon>Apiospora</taxon>
    </lineage>
</organism>
<evidence type="ECO:0000313" key="3">
    <source>
        <dbReference type="Proteomes" id="UP001444661"/>
    </source>
</evidence>
<reference evidence="2 3" key="1">
    <citation type="submission" date="2023-01" db="EMBL/GenBank/DDBJ databases">
        <title>Analysis of 21 Apiospora genomes using comparative genomics revels a genus with tremendous synthesis potential of carbohydrate active enzymes and secondary metabolites.</title>
        <authorList>
            <person name="Sorensen T."/>
        </authorList>
    </citation>
    <scope>NUCLEOTIDE SEQUENCE [LARGE SCALE GENOMIC DNA]</scope>
    <source>
        <strain evidence="2 3">CBS 33761</strain>
    </source>
</reference>
<dbReference type="Proteomes" id="UP001444661">
    <property type="component" value="Unassembled WGS sequence"/>
</dbReference>
<feature type="region of interest" description="Disordered" evidence="1">
    <location>
        <begin position="371"/>
        <end position="416"/>
    </location>
</feature>
<sequence length="448" mass="49821">MYSSETSSTFTTWVANLFKAFSFTKKPALGTELVKAQIPAPVINSHFILDFAQHLEKAGLEGNPTLHSDCIVCRRTLDISSCVGDLVKAECDLAGEPTAAKTKKQFYDKHGLERTIVLRCGHLIGEECLRDALEFYQSGDPGAMRPNVCFHCRAKATCDGCDDMLLADDQFHPFVANTAWPLGASDARMHQPWMGFQRVALTAAEKDPEAKRYCRRCTYYQILRKFSDCALTFPACQTFASAEDCRQWLRQRVHEASRLVCPVTDVRNRRLAAQKERFLARGRDYIVETCLGGRGRSAKLHGTVFCPCMADIEALSPKRLRGFKSKQKRRLRDTNVAFEMADGLTGKFMAIADTLPLTWYRGAEEEEGARGKAAVDFDSSRPRPTIRNGPSIGASASSGSWEGTRSLTRSRGSIPQSSKAQSCLDWWRALTSGSSPMSLRPTILLTEC</sequence>
<accession>A0ABR1S2X1</accession>
<gene>
    <name evidence="2" type="ORF">PG993_012600</name>
</gene>
<feature type="compositionally biased region" description="Basic and acidic residues" evidence="1">
    <location>
        <begin position="371"/>
        <end position="381"/>
    </location>
</feature>